<sequence>MEIGFKTIRVGPPAVYQNIEEGSLMLTGDINIVDLWFIVQYRIKDAKAYLFNIKHVKRAIKDAAEAAMRQTIGDRGVDEATKIYAQAYEQDPNFFNFLKTLETYQQILPKKTLVVVPLESKFFKYLTPEAVPEKASSKKP</sequence>
<dbReference type="PANTHER" id="PTHR42911">
    <property type="entry name" value="MODULATOR OF FTSH PROTEASE HFLC"/>
    <property type="match status" value="1"/>
</dbReference>
<evidence type="ECO:0008006" key="2">
    <source>
        <dbReference type="Google" id="ProtNLM"/>
    </source>
</evidence>
<dbReference type="SUPFAM" id="SSF117892">
    <property type="entry name" value="Band 7/SPFH domain"/>
    <property type="match status" value="1"/>
</dbReference>
<dbReference type="Gene3D" id="3.30.479.30">
    <property type="entry name" value="Band 7 domain"/>
    <property type="match status" value="1"/>
</dbReference>
<comment type="caution">
    <text evidence="1">The sequence shown here is derived from an EMBL/GenBank/DDBJ whole genome shotgun (WGS) entry which is preliminary data.</text>
</comment>
<dbReference type="EMBL" id="BARU01025968">
    <property type="protein sequence ID" value="GAH72649.1"/>
    <property type="molecule type" value="Genomic_DNA"/>
</dbReference>
<protein>
    <recommendedName>
        <fullName evidence="2">Band 7 domain-containing protein</fullName>
    </recommendedName>
</protein>
<dbReference type="InterPro" id="IPR036013">
    <property type="entry name" value="Band_7/SPFH_dom_sf"/>
</dbReference>
<proteinExistence type="predicted"/>
<reference evidence="1" key="1">
    <citation type="journal article" date="2014" name="Front. Microbiol.">
        <title>High frequency of phylogenetically diverse reductive dehalogenase-homologous genes in deep subseafloor sedimentary metagenomes.</title>
        <authorList>
            <person name="Kawai M."/>
            <person name="Futagami T."/>
            <person name="Toyoda A."/>
            <person name="Takaki Y."/>
            <person name="Nishi S."/>
            <person name="Hori S."/>
            <person name="Arai W."/>
            <person name="Tsubouchi T."/>
            <person name="Morono Y."/>
            <person name="Uchiyama I."/>
            <person name="Ito T."/>
            <person name="Fujiyama A."/>
            <person name="Inagaki F."/>
            <person name="Takami H."/>
        </authorList>
    </citation>
    <scope>NUCLEOTIDE SEQUENCE</scope>
    <source>
        <strain evidence="1">Expedition CK06-06</strain>
    </source>
</reference>
<organism evidence="1">
    <name type="scientific">marine sediment metagenome</name>
    <dbReference type="NCBI Taxonomy" id="412755"/>
    <lineage>
        <taxon>unclassified sequences</taxon>
        <taxon>metagenomes</taxon>
        <taxon>ecological metagenomes</taxon>
    </lineage>
</organism>
<dbReference type="PANTHER" id="PTHR42911:SF1">
    <property type="entry name" value="MODULATOR OF FTSH PROTEASE HFLC"/>
    <property type="match status" value="1"/>
</dbReference>
<accession>X1J2S1</accession>
<evidence type="ECO:0000313" key="1">
    <source>
        <dbReference type="EMBL" id="GAH72649.1"/>
    </source>
</evidence>
<name>X1J2S1_9ZZZZ</name>
<dbReference type="AlphaFoldDB" id="X1J2S1"/>
<gene>
    <name evidence="1" type="ORF">S03H2_41772</name>
</gene>